<dbReference type="InterPro" id="IPR001969">
    <property type="entry name" value="Aspartic_peptidase_AS"/>
</dbReference>
<dbReference type="GO" id="GO:0008233">
    <property type="term" value="F:peptidase activity"/>
    <property type="evidence" value="ECO:0007669"/>
    <property type="project" value="UniProtKB-KW"/>
</dbReference>
<dbReference type="CDD" id="cd05483">
    <property type="entry name" value="retropepsin_like_bacteria"/>
    <property type="match status" value="1"/>
</dbReference>
<feature type="transmembrane region" description="Helical" evidence="1">
    <location>
        <begin position="7"/>
        <end position="27"/>
    </location>
</feature>
<dbReference type="SUPFAM" id="SSF50630">
    <property type="entry name" value="Acid proteases"/>
    <property type="match status" value="1"/>
</dbReference>
<dbReference type="InterPro" id="IPR034122">
    <property type="entry name" value="Retropepsin-like_bacterial"/>
</dbReference>
<keyword evidence="1" id="KW-1133">Transmembrane helix</keyword>
<proteinExistence type="predicted"/>
<sequence length="163" mass="17391">MSSRAPWGHFTALAIWIIISGVIYLYFDAHQKPTVAVASAQLAGGEVVIPRSHDGHYYVRGAINGRPVDFMVDTGASTVSISHEIARNTHLPRGTPANFVTANGAVMGEIVSGQTIEAGGIVVEGLSVGVGIQGDIALLGQNFLRRIDVLQSDDKMVLRVRTR</sequence>
<dbReference type="InterPro" id="IPR011969">
    <property type="entry name" value="Clan_AA_Asp_peptidase_C"/>
</dbReference>
<comment type="caution">
    <text evidence="2">The sequence shown here is derived from an EMBL/GenBank/DDBJ whole genome shotgun (WGS) entry which is preliminary data.</text>
</comment>
<dbReference type="InterPro" id="IPR021109">
    <property type="entry name" value="Peptidase_aspartic_dom_sf"/>
</dbReference>
<organism evidence="2 3">
    <name type="scientific">Nitrosospira multiformis</name>
    <dbReference type="NCBI Taxonomy" id="1231"/>
    <lineage>
        <taxon>Bacteria</taxon>
        <taxon>Pseudomonadati</taxon>
        <taxon>Pseudomonadota</taxon>
        <taxon>Betaproteobacteria</taxon>
        <taxon>Nitrosomonadales</taxon>
        <taxon>Nitrosomonadaceae</taxon>
        <taxon>Nitrosospira</taxon>
    </lineage>
</organism>
<dbReference type="Gene3D" id="2.40.70.10">
    <property type="entry name" value="Acid Proteases"/>
    <property type="match status" value="1"/>
</dbReference>
<reference evidence="2 3" key="1">
    <citation type="submission" date="2016-10" db="EMBL/GenBank/DDBJ databases">
        <authorList>
            <person name="Varghese N."/>
            <person name="Submissions S."/>
        </authorList>
    </citation>
    <scope>NUCLEOTIDE SEQUENCE [LARGE SCALE GENOMIC DNA]</scope>
    <source>
        <strain evidence="2 3">Nl1</strain>
    </source>
</reference>
<evidence type="ECO:0000313" key="2">
    <source>
        <dbReference type="EMBL" id="SDQ91577.1"/>
    </source>
</evidence>
<evidence type="ECO:0000313" key="3">
    <source>
        <dbReference type="Proteomes" id="UP000183471"/>
    </source>
</evidence>
<gene>
    <name evidence="2" type="ORF">SAMN05216402_2808</name>
</gene>
<name>A0ABY0TJB6_9PROT</name>
<dbReference type="GO" id="GO:0006508">
    <property type="term" value="P:proteolysis"/>
    <property type="evidence" value="ECO:0007669"/>
    <property type="project" value="UniProtKB-KW"/>
</dbReference>
<dbReference type="NCBIfam" id="TIGR02281">
    <property type="entry name" value="clan_AA_DTGA"/>
    <property type="match status" value="1"/>
</dbReference>
<keyword evidence="1" id="KW-0472">Membrane</keyword>
<dbReference type="Pfam" id="PF13975">
    <property type="entry name" value="gag-asp_proteas"/>
    <property type="match status" value="1"/>
</dbReference>
<dbReference type="PROSITE" id="PS00141">
    <property type="entry name" value="ASP_PROTEASE"/>
    <property type="match status" value="1"/>
</dbReference>
<dbReference type="Proteomes" id="UP000183471">
    <property type="component" value="Unassembled WGS sequence"/>
</dbReference>
<evidence type="ECO:0000256" key="1">
    <source>
        <dbReference type="SAM" id="Phobius"/>
    </source>
</evidence>
<keyword evidence="3" id="KW-1185">Reference proteome</keyword>
<keyword evidence="1" id="KW-0812">Transmembrane</keyword>
<accession>A0ABY0TJB6</accession>
<keyword evidence="2" id="KW-0378">Hydrolase</keyword>
<dbReference type="EMBL" id="FNKY01000001">
    <property type="protein sequence ID" value="SDQ91577.1"/>
    <property type="molecule type" value="Genomic_DNA"/>
</dbReference>
<protein>
    <submittedName>
        <fullName evidence="2">Aspartyl protease family protein</fullName>
    </submittedName>
</protein>
<dbReference type="RefSeq" id="WP_256324158.1">
    <property type="nucleotide sequence ID" value="NZ_FNKY01000001.1"/>
</dbReference>
<keyword evidence="2" id="KW-0645">Protease</keyword>